<evidence type="ECO:0000313" key="1">
    <source>
        <dbReference type="EMBL" id="RAK13890.1"/>
    </source>
</evidence>
<keyword evidence="2" id="KW-1185">Reference proteome</keyword>
<organism evidence="1 2">
    <name type="scientific">Paranoxybacillus vitaminiphilus</name>
    <dbReference type="NCBI Taxonomy" id="581036"/>
    <lineage>
        <taxon>Bacteria</taxon>
        <taxon>Bacillati</taxon>
        <taxon>Bacillota</taxon>
        <taxon>Bacilli</taxon>
        <taxon>Bacillales</taxon>
        <taxon>Anoxybacillaceae</taxon>
        <taxon>Paranoxybacillus</taxon>
    </lineage>
</organism>
<name>A0A327XYT6_9BACL</name>
<reference evidence="1 2" key="1">
    <citation type="submission" date="2018-06" db="EMBL/GenBank/DDBJ databases">
        <title>Genomic Encyclopedia of Type Strains, Phase III (KMG-III): the genomes of soil and plant-associated and newly described type strains.</title>
        <authorList>
            <person name="Whitman W."/>
        </authorList>
    </citation>
    <scope>NUCLEOTIDE SEQUENCE [LARGE SCALE GENOMIC DNA]</scope>
    <source>
        <strain evidence="1 2">CGMCC 1.8979</strain>
    </source>
</reference>
<proteinExistence type="predicted"/>
<dbReference type="EMBL" id="QLMH01000045">
    <property type="protein sequence ID" value="RAK13890.1"/>
    <property type="molecule type" value="Genomic_DNA"/>
</dbReference>
<sequence length="58" mass="6780">MQGLFLCHGCIKYFFINMYIDGCNPKTKSSIFIDLQYVSPLYYYKLVNPAIDLMLFQG</sequence>
<dbReference type="Proteomes" id="UP000248555">
    <property type="component" value="Unassembled WGS sequence"/>
</dbReference>
<protein>
    <submittedName>
        <fullName evidence="1">Uncharacterized protein</fullName>
    </submittedName>
</protein>
<gene>
    <name evidence="1" type="ORF">B0I26_1453</name>
</gene>
<dbReference type="AlphaFoldDB" id="A0A327XYT6"/>
<accession>A0A327XYT6</accession>
<comment type="caution">
    <text evidence="1">The sequence shown here is derived from an EMBL/GenBank/DDBJ whole genome shotgun (WGS) entry which is preliminary data.</text>
</comment>
<evidence type="ECO:0000313" key="2">
    <source>
        <dbReference type="Proteomes" id="UP000248555"/>
    </source>
</evidence>